<dbReference type="RefSeq" id="WP_139793709.1">
    <property type="nucleotide sequence ID" value="NZ_FWYF01000001.1"/>
</dbReference>
<evidence type="ECO:0000313" key="3">
    <source>
        <dbReference type="Proteomes" id="UP000192472"/>
    </source>
</evidence>
<evidence type="ECO:0008006" key="4">
    <source>
        <dbReference type="Google" id="ProtNLM"/>
    </source>
</evidence>
<gene>
    <name evidence="2" type="ORF">SAMN04488029_0379</name>
</gene>
<proteinExistence type="predicted"/>
<dbReference type="PROSITE" id="PS51257">
    <property type="entry name" value="PROKAR_LIPOPROTEIN"/>
    <property type="match status" value="1"/>
</dbReference>
<accession>A0A1W2G620</accession>
<evidence type="ECO:0000313" key="2">
    <source>
        <dbReference type="EMBL" id="SMD32041.1"/>
    </source>
</evidence>
<keyword evidence="1" id="KW-0732">Signal</keyword>
<dbReference type="OrthoDB" id="981879at2"/>
<dbReference type="STRING" id="692418.SAMN04488029_0379"/>
<keyword evidence="3" id="KW-1185">Reference proteome</keyword>
<dbReference type="EMBL" id="FWYF01000001">
    <property type="protein sequence ID" value="SMD32041.1"/>
    <property type="molecule type" value="Genomic_DNA"/>
</dbReference>
<dbReference type="Proteomes" id="UP000192472">
    <property type="component" value="Unassembled WGS sequence"/>
</dbReference>
<evidence type="ECO:0000256" key="1">
    <source>
        <dbReference type="SAM" id="SignalP"/>
    </source>
</evidence>
<sequence>MKKLLQTTLLACSLLFIASCSSDDEEPPHIVGNWTLEEFGLINLGPGYTESGEPTIPLNALSFGGVVIKSYELDISKNGTYVRTIGIEGSLEESVDEGTWELKDDEFTLTTTDGDDQGWEVQLNENSNLWLSFESQSPLLLISDEVRDEIRSVYTTQEEIDDFFEIYDLEGEDGDTIYSQPTVDFIYSFSKP</sequence>
<organism evidence="2 3">
    <name type="scientific">Reichenbachiella faecimaris</name>
    <dbReference type="NCBI Taxonomy" id="692418"/>
    <lineage>
        <taxon>Bacteria</taxon>
        <taxon>Pseudomonadati</taxon>
        <taxon>Bacteroidota</taxon>
        <taxon>Cytophagia</taxon>
        <taxon>Cytophagales</taxon>
        <taxon>Reichenbachiellaceae</taxon>
        <taxon>Reichenbachiella</taxon>
    </lineage>
</organism>
<name>A0A1W2G620_REIFA</name>
<feature type="chain" id="PRO_5013117155" description="Lipocalin-like domain-containing protein" evidence="1">
    <location>
        <begin position="23"/>
        <end position="192"/>
    </location>
</feature>
<protein>
    <recommendedName>
        <fullName evidence="4">Lipocalin-like domain-containing protein</fullName>
    </recommendedName>
</protein>
<feature type="signal peptide" evidence="1">
    <location>
        <begin position="1"/>
        <end position="22"/>
    </location>
</feature>
<reference evidence="2 3" key="1">
    <citation type="submission" date="2017-04" db="EMBL/GenBank/DDBJ databases">
        <authorList>
            <person name="Afonso C.L."/>
            <person name="Miller P.J."/>
            <person name="Scott M.A."/>
            <person name="Spackman E."/>
            <person name="Goraichik I."/>
            <person name="Dimitrov K.M."/>
            <person name="Suarez D.L."/>
            <person name="Swayne D.E."/>
        </authorList>
    </citation>
    <scope>NUCLEOTIDE SEQUENCE [LARGE SCALE GENOMIC DNA]</scope>
    <source>
        <strain evidence="2 3">DSM 26133</strain>
    </source>
</reference>
<dbReference type="AlphaFoldDB" id="A0A1W2G620"/>